<dbReference type="OrthoDB" id="3646656at2759"/>
<evidence type="ECO:0000313" key="2">
    <source>
        <dbReference type="EMBL" id="KAF2212769.1"/>
    </source>
</evidence>
<feature type="region of interest" description="Disordered" evidence="1">
    <location>
        <begin position="379"/>
        <end position="407"/>
    </location>
</feature>
<sequence>MDKTQMRLDRVLLLHRDTLMDATHDAATQHQENGQPVTQEPSTPRPIFSREYLLDMMNAPELELTDLELEEALQSYAATTRSCVASKRASTSMYNEPGFLNGRTLDEIFTGGLDLISGSTLYELSKSYKISTIESKINLGRREGDTISTPKLHKELAKHKKRVVADGSKCLYAYEYELKKARKYHGQPGVHMPALNLRCGKCAICVQEEDRAEPEKAFEYWAGPKRSLKPRPKYEKPEDSLGDPGYQGNAARVEAMQQESISTPGKKVRKLPWLTNASRSSSQEVNAAAKTTPVKRKLPTEQTPKRFPKTEAGPNPYSEDPTPASNVPPQTPIVIRDSEDEEELQALDRTPVGHRRQMIVQLRQALQPKSSNERILLEQARQGNHAKETKETRITDFFQRNSTDNEG</sequence>
<dbReference type="AlphaFoldDB" id="A0A6A6FH37"/>
<feature type="region of interest" description="Disordered" evidence="1">
    <location>
        <begin position="226"/>
        <end position="352"/>
    </location>
</feature>
<dbReference type="EMBL" id="ML992672">
    <property type="protein sequence ID" value="KAF2212769.1"/>
    <property type="molecule type" value="Genomic_DNA"/>
</dbReference>
<feature type="compositionally biased region" description="Basic and acidic residues" evidence="1">
    <location>
        <begin position="385"/>
        <end position="394"/>
    </location>
</feature>
<accession>A0A6A6FH37</accession>
<dbReference type="Proteomes" id="UP000799539">
    <property type="component" value="Unassembled WGS sequence"/>
</dbReference>
<evidence type="ECO:0000313" key="3">
    <source>
        <dbReference type="Proteomes" id="UP000799539"/>
    </source>
</evidence>
<feature type="compositionally biased region" description="Polar residues" evidence="1">
    <location>
        <begin position="398"/>
        <end position="407"/>
    </location>
</feature>
<proteinExistence type="predicted"/>
<feature type="compositionally biased region" description="Polar residues" evidence="1">
    <location>
        <begin position="275"/>
        <end position="285"/>
    </location>
</feature>
<keyword evidence="3" id="KW-1185">Reference proteome</keyword>
<protein>
    <submittedName>
        <fullName evidence="2">Uncharacterized protein</fullName>
    </submittedName>
</protein>
<reference evidence="2" key="1">
    <citation type="journal article" date="2020" name="Stud. Mycol.">
        <title>101 Dothideomycetes genomes: a test case for predicting lifestyles and emergence of pathogens.</title>
        <authorList>
            <person name="Haridas S."/>
            <person name="Albert R."/>
            <person name="Binder M."/>
            <person name="Bloem J."/>
            <person name="Labutti K."/>
            <person name="Salamov A."/>
            <person name="Andreopoulos B."/>
            <person name="Baker S."/>
            <person name="Barry K."/>
            <person name="Bills G."/>
            <person name="Bluhm B."/>
            <person name="Cannon C."/>
            <person name="Castanera R."/>
            <person name="Culley D."/>
            <person name="Daum C."/>
            <person name="Ezra D."/>
            <person name="Gonzalez J."/>
            <person name="Henrissat B."/>
            <person name="Kuo A."/>
            <person name="Liang C."/>
            <person name="Lipzen A."/>
            <person name="Lutzoni F."/>
            <person name="Magnuson J."/>
            <person name="Mondo S."/>
            <person name="Nolan M."/>
            <person name="Ohm R."/>
            <person name="Pangilinan J."/>
            <person name="Park H.-J."/>
            <person name="Ramirez L."/>
            <person name="Alfaro M."/>
            <person name="Sun H."/>
            <person name="Tritt A."/>
            <person name="Yoshinaga Y."/>
            <person name="Zwiers L.-H."/>
            <person name="Turgeon B."/>
            <person name="Goodwin S."/>
            <person name="Spatafora J."/>
            <person name="Crous P."/>
            <person name="Grigoriev I."/>
        </authorList>
    </citation>
    <scope>NUCLEOTIDE SEQUENCE</scope>
    <source>
        <strain evidence="2">SCOH1-5</strain>
    </source>
</reference>
<organism evidence="2 3">
    <name type="scientific">Cercospora zeae-maydis SCOH1-5</name>
    <dbReference type="NCBI Taxonomy" id="717836"/>
    <lineage>
        <taxon>Eukaryota</taxon>
        <taxon>Fungi</taxon>
        <taxon>Dikarya</taxon>
        <taxon>Ascomycota</taxon>
        <taxon>Pezizomycotina</taxon>
        <taxon>Dothideomycetes</taxon>
        <taxon>Dothideomycetidae</taxon>
        <taxon>Mycosphaerellales</taxon>
        <taxon>Mycosphaerellaceae</taxon>
        <taxon>Cercospora</taxon>
    </lineage>
</organism>
<gene>
    <name evidence="2" type="ORF">CERZMDRAFT_97265</name>
</gene>
<evidence type="ECO:0000256" key="1">
    <source>
        <dbReference type="SAM" id="MobiDB-lite"/>
    </source>
</evidence>
<name>A0A6A6FH37_9PEZI</name>